<dbReference type="SMART" id="SM00418">
    <property type="entry name" value="HTH_ARSR"/>
    <property type="match status" value="1"/>
</dbReference>
<evidence type="ECO:0000259" key="4">
    <source>
        <dbReference type="PROSITE" id="PS50987"/>
    </source>
</evidence>
<dbReference type="InterPro" id="IPR001845">
    <property type="entry name" value="HTH_ArsR_DNA-bd_dom"/>
</dbReference>
<accession>T1BHC5</accession>
<gene>
    <name evidence="5" type="ORF">B1B_03784</name>
</gene>
<dbReference type="PANTHER" id="PTHR33154:SF18">
    <property type="entry name" value="ARSENICAL RESISTANCE OPERON REPRESSOR"/>
    <property type="match status" value="1"/>
</dbReference>
<evidence type="ECO:0000256" key="3">
    <source>
        <dbReference type="ARBA" id="ARBA00023163"/>
    </source>
</evidence>
<dbReference type="Pfam" id="PF01022">
    <property type="entry name" value="HTH_5"/>
    <property type="match status" value="1"/>
</dbReference>
<protein>
    <submittedName>
        <fullName evidence="5">Transcriptional regulator, ArsR family</fullName>
    </submittedName>
</protein>
<reference evidence="5" key="1">
    <citation type="submission" date="2013-08" db="EMBL/GenBank/DDBJ databases">
        <authorList>
            <person name="Mendez C."/>
            <person name="Richter M."/>
            <person name="Ferrer M."/>
            <person name="Sanchez J."/>
        </authorList>
    </citation>
    <scope>NUCLEOTIDE SEQUENCE</scope>
</reference>
<proteinExistence type="predicted"/>
<dbReference type="CDD" id="cd00090">
    <property type="entry name" value="HTH_ARSR"/>
    <property type="match status" value="1"/>
</dbReference>
<organism evidence="5">
    <name type="scientific">mine drainage metagenome</name>
    <dbReference type="NCBI Taxonomy" id="410659"/>
    <lineage>
        <taxon>unclassified sequences</taxon>
        <taxon>metagenomes</taxon>
        <taxon>ecological metagenomes</taxon>
    </lineage>
</organism>
<dbReference type="InterPro" id="IPR036388">
    <property type="entry name" value="WH-like_DNA-bd_sf"/>
</dbReference>
<dbReference type="Gene3D" id="1.10.10.10">
    <property type="entry name" value="Winged helix-like DNA-binding domain superfamily/Winged helix DNA-binding domain"/>
    <property type="match status" value="1"/>
</dbReference>
<comment type="caution">
    <text evidence="5">The sequence shown here is derived from an EMBL/GenBank/DDBJ whole genome shotgun (WGS) entry which is preliminary data.</text>
</comment>
<sequence length="123" mass="13097">DDVCWPTLSAAPLGRAEAEALAALLRAVADPARLQLVSLIQAARGGETCVCDLVAPLGLSQPTVSHHLKVLLDAGLVTRSRRQNWAYYRLVPERLAALAQLLTPPIGPPRCPDQPVQASTYPG</sequence>
<dbReference type="PANTHER" id="PTHR33154">
    <property type="entry name" value="TRANSCRIPTIONAL REGULATOR, ARSR FAMILY"/>
    <property type="match status" value="1"/>
</dbReference>
<dbReference type="PROSITE" id="PS00846">
    <property type="entry name" value="HTH_ARSR_1"/>
    <property type="match status" value="1"/>
</dbReference>
<feature type="domain" description="HTH arsR-type" evidence="4">
    <location>
        <begin position="13"/>
        <end position="110"/>
    </location>
</feature>
<keyword evidence="1" id="KW-0805">Transcription regulation</keyword>
<dbReference type="PRINTS" id="PR00778">
    <property type="entry name" value="HTHARSR"/>
</dbReference>
<dbReference type="InterPro" id="IPR036390">
    <property type="entry name" value="WH_DNA-bd_sf"/>
</dbReference>
<dbReference type="SUPFAM" id="SSF46785">
    <property type="entry name" value="Winged helix' DNA-binding domain"/>
    <property type="match status" value="1"/>
</dbReference>
<feature type="non-terminal residue" evidence="5">
    <location>
        <position position="1"/>
    </location>
</feature>
<dbReference type="EMBL" id="AUZY01002343">
    <property type="protein sequence ID" value="EQD72396.1"/>
    <property type="molecule type" value="Genomic_DNA"/>
</dbReference>
<dbReference type="GO" id="GO:0003700">
    <property type="term" value="F:DNA-binding transcription factor activity"/>
    <property type="evidence" value="ECO:0007669"/>
    <property type="project" value="InterPro"/>
</dbReference>
<dbReference type="PROSITE" id="PS50987">
    <property type="entry name" value="HTH_ARSR_2"/>
    <property type="match status" value="1"/>
</dbReference>
<keyword evidence="3" id="KW-0804">Transcription</keyword>
<dbReference type="AlphaFoldDB" id="T1BHC5"/>
<dbReference type="NCBIfam" id="NF033788">
    <property type="entry name" value="HTH_metalloreg"/>
    <property type="match status" value="1"/>
</dbReference>
<dbReference type="InterPro" id="IPR011991">
    <property type="entry name" value="ArsR-like_HTH"/>
</dbReference>
<dbReference type="InterPro" id="IPR051081">
    <property type="entry name" value="HTH_MetalResp_TranReg"/>
</dbReference>
<dbReference type="InterPro" id="IPR018334">
    <property type="entry name" value="ArsR_HTH"/>
</dbReference>
<evidence type="ECO:0000256" key="2">
    <source>
        <dbReference type="ARBA" id="ARBA00023125"/>
    </source>
</evidence>
<keyword evidence="2" id="KW-0238">DNA-binding</keyword>
<evidence type="ECO:0000313" key="5">
    <source>
        <dbReference type="EMBL" id="EQD72396.1"/>
    </source>
</evidence>
<evidence type="ECO:0000256" key="1">
    <source>
        <dbReference type="ARBA" id="ARBA00023015"/>
    </source>
</evidence>
<reference evidence="5" key="2">
    <citation type="journal article" date="2014" name="ISME J.">
        <title>Microbial stratification in low pH oxic and suboxic macroscopic growths along an acid mine drainage.</title>
        <authorList>
            <person name="Mendez-Garcia C."/>
            <person name="Mesa V."/>
            <person name="Sprenger R.R."/>
            <person name="Richter M."/>
            <person name="Diez M.S."/>
            <person name="Solano J."/>
            <person name="Bargiela R."/>
            <person name="Golyshina O.V."/>
            <person name="Manteca A."/>
            <person name="Ramos J.L."/>
            <person name="Gallego J.R."/>
            <person name="Llorente I."/>
            <person name="Martins Dos Santos V.A."/>
            <person name="Jensen O.N."/>
            <person name="Pelaez A.I."/>
            <person name="Sanchez J."/>
            <person name="Ferrer M."/>
        </authorList>
    </citation>
    <scope>NUCLEOTIDE SEQUENCE</scope>
</reference>
<name>T1BHC5_9ZZZZ</name>
<dbReference type="GO" id="GO:0003677">
    <property type="term" value="F:DNA binding"/>
    <property type="evidence" value="ECO:0007669"/>
    <property type="project" value="UniProtKB-KW"/>
</dbReference>